<evidence type="ECO:0000256" key="5">
    <source>
        <dbReference type="SAM" id="Phobius"/>
    </source>
</evidence>
<dbReference type="SUPFAM" id="SSF55073">
    <property type="entry name" value="Nucleotide cyclase"/>
    <property type="match status" value="1"/>
</dbReference>
<keyword evidence="5" id="KW-0472">Membrane</keyword>
<evidence type="ECO:0000313" key="10">
    <source>
        <dbReference type="EMBL" id="TVO77705.1"/>
    </source>
</evidence>
<evidence type="ECO:0000256" key="3">
    <source>
        <dbReference type="ARBA" id="ARBA00022636"/>
    </source>
</evidence>
<evidence type="ECO:0000259" key="9">
    <source>
        <dbReference type="PROSITE" id="PS50887"/>
    </source>
</evidence>
<dbReference type="SUPFAM" id="SSF55785">
    <property type="entry name" value="PYP-like sensor domain (PAS domain)"/>
    <property type="match status" value="2"/>
</dbReference>
<dbReference type="SMART" id="SM00091">
    <property type="entry name" value="PAS"/>
    <property type="match status" value="2"/>
</dbReference>
<dbReference type="CDD" id="cd00130">
    <property type="entry name" value="PAS"/>
    <property type="match status" value="2"/>
</dbReference>
<keyword evidence="3" id="KW-0973">c-di-GMP</keyword>
<dbReference type="OrthoDB" id="9804951at2"/>
<keyword evidence="11" id="KW-1185">Reference proteome</keyword>
<dbReference type="CDD" id="cd01948">
    <property type="entry name" value="EAL"/>
    <property type="match status" value="1"/>
</dbReference>
<feature type="domain" description="GGDEF" evidence="9">
    <location>
        <begin position="351"/>
        <end position="484"/>
    </location>
</feature>
<dbReference type="Gene3D" id="3.30.70.270">
    <property type="match status" value="1"/>
</dbReference>
<keyword evidence="5" id="KW-1133">Transmembrane helix</keyword>
<dbReference type="InterPro" id="IPR029787">
    <property type="entry name" value="Nucleotide_cyclase"/>
</dbReference>
<dbReference type="Gene3D" id="3.30.450.20">
    <property type="entry name" value="PAS domain"/>
    <property type="match status" value="2"/>
</dbReference>
<dbReference type="InterPro" id="IPR043128">
    <property type="entry name" value="Rev_trsase/Diguanyl_cyclase"/>
</dbReference>
<protein>
    <recommendedName>
        <fullName evidence="2">cyclic-guanylate-specific phosphodiesterase</fullName>
        <ecNumber evidence="2">3.1.4.52</ecNumber>
    </recommendedName>
</protein>
<dbReference type="InterPro" id="IPR000160">
    <property type="entry name" value="GGDEF_dom"/>
</dbReference>
<comment type="catalytic activity">
    <reaction evidence="4">
        <text>3',3'-c-di-GMP + H2O = 5'-phosphoguanylyl(3'-&gt;5')guanosine + H(+)</text>
        <dbReference type="Rhea" id="RHEA:24902"/>
        <dbReference type="ChEBI" id="CHEBI:15377"/>
        <dbReference type="ChEBI" id="CHEBI:15378"/>
        <dbReference type="ChEBI" id="CHEBI:58754"/>
        <dbReference type="ChEBI" id="CHEBI:58805"/>
        <dbReference type="EC" id="3.1.4.52"/>
    </reaction>
    <physiologicalReaction direction="left-to-right" evidence="4">
        <dbReference type="Rhea" id="RHEA:24903"/>
    </physiologicalReaction>
</comment>
<evidence type="ECO:0000259" key="7">
    <source>
        <dbReference type="PROSITE" id="PS50113"/>
    </source>
</evidence>
<evidence type="ECO:0000259" key="8">
    <source>
        <dbReference type="PROSITE" id="PS50883"/>
    </source>
</evidence>
<dbReference type="FunFam" id="3.20.20.450:FF:000001">
    <property type="entry name" value="Cyclic di-GMP phosphodiesterase yahA"/>
    <property type="match status" value="1"/>
</dbReference>
<dbReference type="Pfam" id="PF00990">
    <property type="entry name" value="GGDEF"/>
    <property type="match status" value="1"/>
</dbReference>
<dbReference type="PROSITE" id="PS50883">
    <property type="entry name" value="EAL"/>
    <property type="match status" value="1"/>
</dbReference>
<evidence type="ECO:0000256" key="4">
    <source>
        <dbReference type="ARBA" id="ARBA00051114"/>
    </source>
</evidence>
<gene>
    <name evidence="10" type="ORF">FHP88_02575</name>
</gene>
<dbReference type="InterPro" id="IPR035965">
    <property type="entry name" value="PAS-like_dom_sf"/>
</dbReference>
<proteinExistence type="predicted"/>
<dbReference type="Gene3D" id="3.20.20.450">
    <property type="entry name" value="EAL domain"/>
    <property type="match status" value="1"/>
</dbReference>
<name>A0A557SJU8_9GAMM</name>
<dbReference type="Pfam" id="PF00563">
    <property type="entry name" value="EAL"/>
    <property type="match status" value="1"/>
</dbReference>
<dbReference type="InterPro" id="IPR001633">
    <property type="entry name" value="EAL_dom"/>
</dbReference>
<dbReference type="InterPro" id="IPR000700">
    <property type="entry name" value="PAS-assoc_C"/>
</dbReference>
<comment type="caution">
    <text evidence="10">The sequence shown here is derived from an EMBL/GenBank/DDBJ whole genome shotgun (WGS) entry which is preliminary data.</text>
</comment>
<feature type="domain" description="PAC" evidence="7">
    <location>
        <begin position="145"/>
        <end position="197"/>
    </location>
</feature>
<feature type="transmembrane region" description="Helical" evidence="5">
    <location>
        <begin position="43"/>
        <end position="63"/>
    </location>
</feature>
<dbReference type="NCBIfam" id="TIGR00254">
    <property type="entry name" value="GGDEF"/>
    <property type="match status" value="1"/>
</dbReference>
<dbReference type="SMART" id="SM00086">
    <property type="entry name" value="PAC"/>
    <property type="match status" value="2"/>
</dbReference>
<dbReference type="PROSITE" id="PS50112">
    <property type="entry name" value="PAS"/>
    <property type="match status" value="2"/>
</dbReference>
<sequence>MLTRAQKTHRYYHITIPVALFCFWTVSTLHGFVAYGLVKPSTYVVPTLVALAVGTLVGYLFTLRKALQVTSEQFRAIADQAQEFVYLRRVDGVYDYVSPSCAEITGYSVDDFYRRPSLMDQLIYPEDLPLWQNHVHSVNEGGANDSFDIRLRTVDGRIKWINHICMPIYDEQGKQTGVRSTNLDITARKEGEDKLRQASSIFMHVTEGVVITDAAIKVVAVNQAFCDISGYAEDELLGNTPRTWRSQQQDDAFYQAMWNSINSKKQWRGEIINRRKNGDLYPAWLTISAVSDERGRITNYVSIVSDISNIKQSQERIEYLAHHDVLTGLPNRHLLNDRLEHAIQRAHRNKTQVAVMFLDLDNFKSINEGLGHPVGDKVLKVAADRLDQVVRDEDTVARIAGDEFSIILEDIVDTESVAILASNILAAYASPFNIDHHELHVSASIGISLYPDDGDDVTSLVKNADAAMHQAKDKGKGCYCFYTQALTSAALERLYLENQLRKALGQDEFQLFYQPQYALNTGKLIGAEALIRWQNKELGLVSPDRFIPLAESTGLILPIGEWVLYEACRQIKTWHDDGLDLPRMGVNVAGQQVQHGDIVHTVKRVLEATSLDPMYLELEITESFIMRQAEEAISTLRALKELGVTLAIDDFGTGYSSLSYLKILPINKLKVDRSFVKDIPNDKNSEAIVRAVIVLGKSLQLEVIAEGVETDAQEAFLKSEACDEVQGFYYSRPVPADEFTKILQLSMESVSEACATDD</sequence>
<feature type="domain" description="PAS" evidence="6">
    <location>
        <begin position="191"/>
        <end position="240"/>
    </location>
</feature>
<evidence type="ECO:0000313" key="11">
    <source>
        <dbReference type="Proteomes" id="UP000316649"/>
    </source>
</evidence>
<evidence type="ECO:0000259" key="6">
    <source>
        <dbReference type="PROSITE" id="PS50112"/>
    </source>
</evidence>
<dbReference type="InterPro" id="IPR000014">
    <property type="entry name" value="PAS"/>
</dbReference>
<feature type="domain" description="EAL" evidence="8">
    <location>
        <begin position="493"/>
        <end position="747"/>
    </location>
</feature>
<dbReference type="PANTHER" id="PTHR44757:SF2">
    <property type="entry name" value="BIOFILM ARCHITECTURE MAINTENANCE PROTEIN MBAA"/>
    <property type="match status" value="1"/>
</dbReference>
<feature type="domain" description="PAC" evidence="7">
    <location>
        <begin position="265"/>
        <end position="319"/>
    </location>
</feature>
<dbReference type="InterPro" id="IPR001610">
    <property type="entry name" value="PAC"/>
</dbReference>
<feature type="domain" description="PAS" evidence="6">
    <location>
        <begin position="70"/>
        <end position="142"/>
    </location>
</feature>
<evidence type="ECO:0000256" key="1">
    <source>
        <dbReference type="ARBA" id="ARBA00001946"/>
    </source>
</evidence>
<dbReference type="PANTHER" id="PTHR44757">
    <property type="entry name" value="DIGUANYLATE CYCLASE DGCP"/>
    <property type="match status" value="1"/>
</dbReference>
<dbReference type="FunFam" id="3.30.70.270:FF:000001">
    <property type="entry name" value="Diguanylate cyclase domain protein"/>
    <property type="match status" value="1"/>
</dbReference>
<dbReference type="CDD" id="cd01949">
    <property type="entry name" value="GGDEF"/>
    <property type="match status" value="1"/>
</dbReference>
<dbReference type="EC" id="3.1.4.52" evidence="2"/>
<dbReference type="RefSeq" id="WP_144357430.1">
    <property type="nucleotide sequence ID" value="NZ_VMNH01000004.1"/>
</dbReference>
<dbReference type="PROSITE" id="PS50113">
    <property type="entry name" value="PAC"/>
    <property type="match status" value="2"/>
</dbReference>
<dbReference type="InterPro" id="IPR035919">
    <property type="entry name" value="EAL_sf"/>
</dbReference>
<feature type="transmembrane region" description="Helical" evidence="5">
    <location>
        <begin position="12"/>
        <end position="37"/>
    </location>
</feature>
<organism evidence="10 11">
    <name type="scientific">Sedimenticola selenatireducens</name>
    <dbReference type="NCBI Taxonomy" id="191960"/>
    <lineage>
        <taxon>Bacteria</taxon>
        <taxon>Pseudomonadati</taxon>
        <taxon>Pseudomonadota</taxon>
        <taxon>Gammaproteobacteria</taxon>
        <taxon>Chromatiales</taxon>
        <taxon>Sedimenticolaceae</taxon>
        <taxon>Sedimenticola</taxon>
    </lineage>
</organism>
<keyword evidence="5" id="KW-0812">Transmembrane</keyword>
<dbReference type="PROSITE" id="PS50887">
    <property type="entry name" value="GGDEF"/>
    <property type="match status" value="1"/>
</dbReference>
<accession>A0A557SJU8</accession>
<dbReference type="Proteomes" id="UP000316649">
    <property type="component" value="Unassembled WGS sequence"/>
</dbReference>
<dbReference type="EMBL" id="VMNH01000004">
    <property type="protein sequence ID" value="TVO77705.1"/>
    <property type="molecule type" value="Genomic_DNA"/>
</dbReference>
<dbReference type="GO" id="GO:0071732">
    <property type="term" value="P:cellular response to nitric oxide"/>
    <property type="evidence" value="ECO:0007669"/>
    <property type="project" value="UniProtKB-ARBA"/>
</dbReference>
<comment type="cofactor">
    <cofactor evidence="1">
        <name>Mg(2+)</name>
        <dbReference type="ChEBI" id="CHEBI:18420"/>
    </cofactor>
</comment>
<dbReference type="SMART" id="SM00052">
    <property type="entry name" value="EAL"/>
    <property type="match status" value="1"/>
</dbReference>
<evidence type="ECO:0000256" key="2">
    <source>
        <dbReference type="ARBA" id="ARBA00012282"/>
    </source>
</evidence>
<dbReference type="NCBIfam" id="TIGR00229">
    <property type="entry name" value="sensory_box"/>
    <property type="match status" value="2"/>
</dbReference>
<dbReference type="InterPro" id="IPR052155">
    <property type="entry name" value="Biofilm_reg_signaling"/>
</dbReference>
<dbReference type="SUPFAM" id="SSF141868">
    <property type="entry name" value="EAL domain-like"/>
    <property type="match status" value="1"/>
</dbReference>
<reference evidence="10 11" key="1">
    <citation type="submission" date="2019-07" db="EMBL/GenBank/DDBJ databases">
        <title>The pathways for chlorine oxyanion respiration interact through the shared metabolite chlorate.</title>
        <authorList>
            <person name="Barnum T.P."/>
            <person name="Cheng Y."/>
            <person name="Hill K.A."/>
            <person name="Lucas L.N."/>
            <person name="Carlson H.K."/>
            <person name="Coates J.D."/>
        </authorList>
    </citation>
    <scope>NUCLEOTIDE SEQUENCE [LARGE SCALE GENOMIC DNA]</scope>
    <source>
        <strain evidence="10 11">BK-1</strain>
    </source>
</reference>
<dbReference type="Pfam" id="PF08447">
    <property type="entry name" value="PAS_3"/>
    <property type="match status" value="1"/>
</dbReference>
<dbReference type="SMART" id="SM00267">
    <property type="entry name" value="GGDEF"/>
    <property type="match status" value="1"/>
</dbReference>
<dbReference type="AlphaFoldDB" id="A0A557SJU8"/>
<dbReference type="InterPro" id="IPR013655">
    <property type="entry name" value="PAS_fold_3"/>
</dbReference>
<dbReference type="GO" id="GO:0071111">
    <property type="term" value="F:cyclic-guanylate-specific phosphodiesterase activity"/>
    <property type="evidence" value="ECO:0007669"/>
    <property type="project" value="UniProtKB-EC"/>
</dbReference>
<dbReference type="Pfam" id="PF13426">
    <property type="entry name" value="PAS_9"/>
    <property type="match status" value="1"/>
</dbReference>